<dbReference type="PANTHER" id="PTHR30055">
    <property type="entry name" value="HTH-TYPE TRANSCRIPTIONAL REGULATOR RUTR"/>
    <property type="match status" value="1"/>
</dbReference>
<evidence type="ECO:0000256" key="2">
    <source>
        <dbReference type="PROSITE-ProRule" id="PRU00335"/>
    </source>
</evidence>
<reference evidence="4 5" key="1">
    <citation type="submission" date="2020-01" db="EMBL/GenBank/DDBJ databases">
        <title>Genomes assembled from Gulf of Kutch pelagic sediment metagenomes.</title>
        <authorList>
            <person name="Chandrashekar M."/>
            <person name="Mahajan M.S."/>
            <person name="Dave K.J."/>
            <person name="Vatsa P."/>
            <person name="Nathani N.M."/>
        </authorList>
    </citation>
    <scope>NUCLEOTIDE SEQUENCE [LARGE SCALE GENOMIC DNA]</scope>
    <source>
        <strain evidence="4">KS3-K002</strain>
    </source>
</reference>
<evidence type="ECO:0000313" key="5">
    <source>
        <dbReference type="Proteomes" id="UP000702544"/>
    </source>
</evidence>
<evidence type="ECO:0000313" key="4">
    <source>
        <dbReference type="EMBL" id="NIR75793.1"/>
    </source>
</evidence>
<dbReference type="InterPro" id="IPR050109">
    <property type="entry name" value="HTH-type_TetR-like_transc_reg"/>
</dbReference>
<dbReference type="Gene3D" id="1.10.10.60">
    <property type="entry name" value="Homeodomain-like"/>
    <property type="match status" value="1"/>
</dbReference>
<keyword evidence="1 2" id="KW-0238">DNA-binding</keyword>
<dbReference type="Gene3D" id="1.10.357.10">
    <property type="entry name" value="Tetracycline Repressor, domain 2"/>
    <property type="match status" value="1"/>
</dbReference>
<dbReference type="PRINTS" id="PR00455">
    <property type="entry name" value="HTHTETR"/>
</dbReference>
<dbReference type="AlphaFoldDB" id="A0AAE4Z9Z9"/>
<evidence type="ECO:0000256" key="1">
    <source>
        <dbReference type="ARBA" id="ARBA00023125"/>
    </source>
</evidence>
<feature type="domain" description="HTH tetR-type" evidence="3">
    <location>
        <begin position="3"/>
        <end position="63"/>
    </location>
</feature>
<accession>A0AAE4Z9Z9</accession>
<gene>
    <name evidence="4" type="ORF">GWO12_11890</name>
</gene>
<dbReference type="InterPro" id="IPR041474">
    <property type="entry name" value="NicS_C"/>
</dbReference>
<dbReference type="SUPFAM" id="SSF48498">
    <property type="entry name" value="Tetracyclin repressor-like, C-terminal domain"/>
    <property type="match status" value="1"/>
</dbReference>
<feature type="DNA-binding region" description="H-T-H motif" evidence="2">
    <location>
        <begin position="26"/>
        <end position="45"/>
    </location>
</feature>
<dbReference type="EMBL" id="JAACAK010000096">
    <property type="protein sequence ID" value="NIR75793.1"/>
    <property type="molecule type" value="Genomic_DNA"/>
</dbReference>
<protein>
    <submittedName>
        <fullName evidence="4">TetR/AcrR family transcriptional regulator</fullName>
    </submittedName>
</protein>
<evidence type="ECO:0000259" key="3">
    <source>
        <dbReference type="PROSITE" id="PS50977"/>
    </source>
</evidence>
<proteinExistence type="predicted"/>
<dbReference type="InterPro" id="IPR001647">
    <property type="entry name" value="HTH_TetR"/>
</dbReference>
<dbReference type="Proteomes" id="UP000702544">
    <property type="component" value="Unassembled WGS sequence"/>
</dbReference>
<dbReference type="SUPFAM" id="SSF46689">
    <property type="entry name" value="Homeodomain-like"/>
    <property type="match status" value="1"/>
</dbReference>
<dbReference type="PANTHER" id="PTHR30055:SF235">
    <property type="entry name" value="TRANSCRIPTIONAL REGULATORY PROTEIN"/>
    <property type="match status" value="1"/>
</dbReference>
<dbReference type="Pfam" id="PF17938">
    <property type="entry name" value="TetR_C_29"/>
    <property type="match status" value="1"/>
</dbReference>
<organism evidence="4 5">
    <name type="scientific">Candidatus Kutchimonas denitrificans</name>
    <dbReference type="NCBI Taxonomy" id="3056748"/>
    <lineage>
        <taxon>Bacteria</taxon>
        <taxon>Pseudomonadati</taxon>
        <taxon>Gemmatimonadota</taxon>
        <taxon>Gemmatimonadia</taxon>
        <taxon>Candidatus Palauibacterales</taxon>
        <taxon>Candidatus Palauibacteraceae</taxon>
        <taxon>Candidatus Kutchimonas</taxon>
    </lineage>
</organism>
<dbReference type="PROSITE" id="PS50977">
    <property type="entry name" value="HTH_TETR_2"/>
    <property type="match status" value="1"/>
</dbReference>
<dbReference type="GO" id="GO:0003700">
    <property type="term" value="F:DNA-binding transcription factor activity"/>
    <property type="evidence" value="ECO:0007669"/>
    <property type="project" value="TreeGrafter"/>
</dbReference>
<dbReference type="InterPro" id="IPR009057">
    <property type="entry name" value="Homeodomain-like_sf"/>
</dbReference>
<sequence>MNDTTRESLVRAGRELFARHGFDGASVRAITRQAGTNLGAITYHFGSKQALFEAVAASLVQPARERLQAATRGPGTPLDRIEAMVRAFFEILFEHPELPQLMVHVMLSSSPVPEVGLRTMQANVGLLASLIREGQEDGSVRPGDPQLMALSVAAQPLWLALARRMLREGIALDLKEPETRTDLVASVVTFVRAALSVQAESAGAEHPEID</sequence>
<comment type="caution">
    <text evidence="4">The sequence shown here is derived from an EMBL/GenBank/DDBJ whole genome shotgun (WGS) entry which is preliminary data.</text>
</comment>
<dbReference type="Pfam" id="PF00440">
    <property type="entry name" value="TetR_N"/>
    <property type="match status" value="1"/>
</dbReference>
<dbReference type="InterPro" id="IPR036271">
    <property type="entry name" value="Tet_transcr_reg_TetR-rel_C_sf"/>
</dbReference>
<dbReference type="GO" id="GO:0000976">
    <property type="term" value="F:transcription cis-regulatory region binding"/>
    <property type="evidence" value="ECO:0007669"/>
    <property type="project" value="TreeGrafter"/>
</dbReference>
<name>A0AAE4Z9Z9_9BACT</name>